<reference evidence="11 12" key="1">
    <citation type="submission" date="2008-06" db="EMBL/GenBank/DDBJ databases">
        <title>Complete sequence of Pelodictyon phaeoclathratiforme BU-1.</title>
        <authorList>
            <consortium name="US DOE Joint Genome Institute"/>
            <person name="Lucas S."/>
            <person name="Copeland A."/>
            <person name="Lapidus A."/>
            <person name="Glavina del Rio T."/>
            <person name="Dalin E."/>
            <person name="Tice H."/>
            <person name="Bruce D."/>
            <person name="Goodwin L."/>
            <person name="Pitluck S."/>
            <person name="Schmutz J."/>
            <person name="Larimer F."/>
            <person name="Land M."/>
            <person name="Hauser L."/>
            <person name="Kyrpides N."/>
            <person name="Mikhailova N."/>
            <person name="Liu Z."/>
            <person name="Li T."/>
            <person name="Zhao F."/>
            <person name="Overmann J."/>
            <person name="Bryant D.A."/>
            <person name="Richardson P."/>
        </authorList>
    </citation>
    <scope>NUCLEOTIDE SEQUENCE [LARGE SCALE GENOMIC DNA]</scope>
    <source>
        <strain evidence="12">DSM 5477 / BU-1</strain>
    </source>
</reference>
<evidence type="ECO:0000313" key="12">
    <source>
        <dbReference type="Proteomes" id="UP000002724"/>
    </source>
</evidence>
<evidence type="ECO:0000313" key="11">
    <source>
        <dbReference type="EMBL" id="ACF43368.1"/>
    </source>
</evidence>
<dbReference type="eggNOG" id="COG0281">
    <property type="taxonomic scope" value="Bacteria"/>
</dbReference>
<evidence type="ECO:0000256" key="3">
    <source>
        <dbReference type="ARBA" id="ARBA00022723"/>
    </source>
</evidence>
<feature type="binding site" evidence="6">
    <location>
        <position position="294"/>
    </location>
    <ligand>
        <name>(S)-malate</name>
        <dbReference type="ChEBI" id="CHEBI:15589"/>
    </ligand>
</feature>
<evidence type="ECO:0000259" key="9">
    <source>
        <dbReference type="SMART" id="SM00919"/>
    </source>
</evidence>
<dbReference type="Gene3D" id="3.40.50.10380">
    <property type="entry name" value="Malic enzyme, N-terminal domain"/>
    <property type="match status" value="1"/>
</dbReference>
<evidence type="ECO:0000256" key="6">
    <source>
        <dbReference type="PIRSR" id="PIRSR000106-2"/>
    </source>
</evidence>
<evidence type="ECO:0000256" key="2">
    <source>
        <dbReference type="ARBA" id="ARBA00008785"/>
    </source>
</evidence>
<feature type="binding site" evidence="7">
    <location>
        <position position="142"/>
    </location>
    <ligand>
        <name>a divalent metal cation</name>
        <dbReference type="ChEBI" id="CHEBI:60240"/>
    </ligand>
</feature>
<dbReference type="PANTHER" id="PTHR43237">
    <property type="entry name" value="NADP-DEPENDENT MALIC ENZYME"/>
    <property type="match status" value="1"/>
</dbReference>
<evidence type="ECO:0000256" key="7">
    <source>
        <dbReference type="PIRSR" id="PIRSR000106-3"/>
    </source>
</evidence>
<dbReference type="InterPro" id="IPR015884">
    <property type="entry name" value="Malic_enzyme_CS"/>
</dbReference>
<dbReference type="InterPro" id="IPR001891">
    <property type="entry name" value="Malic_OxRdtase"/>
</dbReference>
<dbReference type="SUPFAM" id="SSF53223">
    <property type="entry name" value="Aminoacid dehydrogenase-like, N-terminal domain"/>
    <property type="match status" value="1"/>
</dbReference>
<dbReference type="PANTHER" id="PTHR43237:SF4">
    <property type="entry name" value="NADP-DEPENDENT MALIC ENZYME"/>
    <property type="match status" value="1"/>
</dbReference>
<dbReference type="InterPro" id="IPR037062">
    <property type="entry name" value="Malic_N_dom_sf"/>
</dbReference>
<dbReference type="PROSITE" id="PS00331">
    <property type="entry name" value="MALIC_ENZYMES"/>
    <property type="match status" value="1"/>
</dbReference>
<proteinExistence type="inferred from homology"/>
<dbReference type="PIRSF" id="PIRSF000106">
    <property type="entry name" value="ME"/>
    <property type="match status" value="1"/>
</dbReference>
<evidence type="ECO:0000256" key="4">
    <source>
        <dbReference type="ARBA" id="ARBA00023002"/>
    </source>
</evidence>
<dbReference type="STRING" id="324925.Ppha_1089"/>
<dbReference type="FunFam" id="3.40.50.10380:FF:000003">
    <property type="entry name" value="NADP-dependent malic enzyme"/>
    <property type="match status" value="1"/>
</dbReference>
<keyword evidence="12" id="KW-1185">Reference proteome</keyword>
<dbReference type="EMBL" id="CP001110">
    <property type="protein sequence ID" value="ACF43368.1"/>
    <property type="molecule type" value="Genomic_DNA"/>
</dbReference>
<dbReference type="InterPro" id="IPR046346">
    <property type="entry name" value="Aminoacid_DH-like_N_sf"/>
</dbReference>
<accession>B4SG57</accession>
<dbReference type="InterPro" id="IPR012302">
    <property type="entry name" value="Malic_NAD-bd"/>
</dbReference>
<feature type="active site" description="Proton acceptor" evidence="5">
    <location>
        <position position="100"/>
    </location>
</feature>
<feature type="domain" description="Malic enzyme N-terminal" evidence="10">
    <location>
        <begin position="24"/>
        <end position="157"/>
    </location>
</feature>
<feature type="binding site" evidence="7">
    <location>
        <position position="168"/>
    </location>
    <ligand>
        <name>a divalent metal cation</name>
        <dbReference type="ChEBI" id="CHEBI:60240"/>
    </ligand>
</feature>
<dbReference type="Proteomes" id="UP000002724">
    <property type="component" value="Chromosome"/>
</dbReference>
<feature type="binding site" evidence="6">
    <location>
        <position position="324"/>
    </location>
    <ligand>
        <name>(S)-malate</name>
        <dbReference type="ChEBI" id="CHEBI:15589"/>
    </ligand>
</feature>
<sequence>MTRESSLKHMDYSKQSIELHLKSRGKIEIRSKVSIKTKDDLSLAYTPGVAAVCTEISLDKQKSYTLTNRANQVAIVSDGTAILGLGDLGPEAAMPVMEGKAIIFKEFADIDAIPLCINSTDVEEIIQFCKMIEPSFAGINLEDISAPRCFEIFERLEKELSIPVFHDDQDGTAIVTMAAIINACRITGKKIGDLTVIINGAGAAGIAIARLLIHAQVKEVMLVDTQGALYEGRPGMNSIKQGIAAISNKAKHQGDLQSSMVGADVFVGVSIGNIVTPAMVEGMNSSPFIFAMANPEPEIMPDLAYKAGASVVGTGRSDLPNQVNNALVFPGLFKGLFLSGIKKVTPEIKMAVATSIAYSIEPTRDNLMPTAFNKDVVRNIVDVISKTGLEGSLAEDELELESLVSALLD</sequence>
<comment type="cofactor">
    <cofactor evidence="1">
        <name>Mn(2+)</name>
        <dbReference type="ChEBI" id="CHEBI:29035"/>
    </cofactor>
</comment>
<keyword evidence="3 7" id="KW-0479">Metal-binding</keyword>
<evidence type="ECO:0000259" key="10">
    <source>
        <dbReference type="SMART" id="SM01274"/>
    </source>
</evidence>
<dbReference type="GO" id="GO:0016616">
    <property type="term" value="F:oxidoreductase activity, acting on the CH-OH group of donors, NAD or NADP as acceptor"/>
    <property type="evidence" value="ECO:0007669"/>
    <property type="project" value="InterPro"/>
</dbReference>
<dbReference type="SMART" id="SM00919">
    <property type="entry name" value="Malic_M"/>
    <property type="match status" value="1"/>
</dbReference>
<evidence type="ECO:0000256" key="1">
    <source>
        <dbReference type="ARBA" id="ARBA00001936"/>
    </source>
</evidence>
<dbReference type="Pfam" id="PF00390">
    <property type="entry name" value="malic"/>
    <property type="match status" value="2"/>
</dbReference>
<dbReference type="Gene3D" id="3.40.50.720">
    <property type="entry name" value="NAD(P)-binding Rossmann-like Domain"/>
    <property type="match status" value="1"/>
</dbReference>
<dbReference type="KEGG" id="pph:Ppha_1089"/>
<dbReference type="SMART" id="SM01274">
    <property type="entry name" value="malic"/>
    <property type="match status" value="1"/>
</dbReference>
<dbReference type="GO" id="GO:0051287">
    <property type="term" value="F:NAD binding"/>
    <property type="evidence" value="ECO:0007669"/>
    <property type="project" value="InterPro"/>
</dbReference>
<feature type="binding site" evidence="7">
    <location>
        <position position="143"/>
    </location>
    <ligand>
        <name>a divalent metal cation</name>
        <dbReference type="ChEBI" id="CHEBI:60240"/>
    </ligand>
</feature>
<protein>
    <submittedName>
        <fullName evidence="11">Malate dehydrogenase (Oxaloacetate-decarboxylating)</fullName>
        <ecNumber evidence="11">1.1.1.38</ecNumber>
    </submittedName>
</protein>
<dbReference type="HOGENOM" id="CLU_034446_2_1_10"/>
<feature type="active site" description="Proton donor" evidence="5">
    <location>
        <position position="45"/>
    </location>
</feature>
<keyword evidence="4 11" id="KW-0560">Oxidoreductase</keyword>
<gene>
    <name evidence="11" type="ordered locus">Ppha_1089</name>
</gene>
<comment type="similarity">
    <text evidence="2 8">Belongs to the malic enzymes family.</text>
</comment>
<dbReference type="AlphaFoldDB" id="B4SG57"/>
<dbReference type="SUPFAM" id="SSF51735">
    <property type="entry name" value="NAD(P)-binding Rossmann-fold domains"/>
    <property type="match status" value="1"/>
</dbReference>
<comment type="cofactor">
    <cofactor evidence="7">
        <name>Mg(2+)</name>
        <dbReference type="ChEBI" id="CHEBI:18420"/>
    </cofactor>
    <cofactor evidence="7">
        <name>Mn(2+)</name>
        <dbReference type="ChEBI" id="CHEBI:29035"/>
    </cofactor>
    <text evidence="7">Divalent metal cations. Prefers magnesium or manganese.</text>
</comment>
<dbReference type="InterPro" id="IPR012301">
    <property type="entry name" value="Malic_N_dom"/>
</dbReference>
<evidence type="ECO:0000256" key="5">
    <source>
        <dbReference type="PIRSR" id="PIRSR000106-1"/>
    </source>
</evidence>
<feature type="domain" description="Malic enzyme NAD-binding" evidence="9">
    <location>
        <begin position="169"/>
        <end position="389"/>
    </location>
</feature>
<organism evidence="11 12">
    <name type="scientific">Pelodictyon phaeoclathratiforme (strain DSM 5477 / BU-1)</name>
    <dbReference type="NCBI Taxonomy" id="324925"/>
    <lineage>
        <taxon>Bacteria</taxon>
        <taxon>Pseudomonadati</taxon>
        <taxon>Chlorobiota</taxon>
        <taxon>Chlorobiia</taxon>
        <taxon>Chlorobiales</taxon>
        <taxon>Chlorobiaceae</taxon>
        <taxon>Chlorobium/Pelodictyon group</taxon>
        <taxon>Pelodictyon</taxon>
    </lineage>
</organism>
<evidence type="ECO:0000256" key="8">
    <source>
        <dbReference type="RuleBase" id="RU003427"/>
    </source>
</evidence>
<name>B4SG57_PELPB</name>
<dbReference type="GO" id="GO:0004470">
    <property type="term" value="F:malic enzyme activity"/>
    <property type="evidence" value="ECO:0007669"/>
    <property type="project" value="InterPro"/>
</dbReference>
<dbReference type="Pfam" id="PF03949">
    <property type="entry name" value="Malic_M"/>
    <property type="match status" value="1"/>
</dbReference>
<dbReference type="PRINTS" id="PR00072">
    <property type="entry name" value="MALOXRDTASE"/>
</dbReference>
<dbReference type="InterPro" id="IPR051674">
    <property type="entry name" value="Malate_Decarboxylase"/>
</dbReference>
<dbReference type="EC" id="1.1.1.38" evidence="11"/>
<dbReference type="GO" id="GO:0046872">
    <property type="term" value="F:metal ion binding"/>
    <property type="evidence" value="ECO:0007669"/>
    <property type="project" value="UniProtKB-KW"/>
</dbReference>
<dbReference type="InterPro" id="IPR036291">
    <property type="entry name" value="NAD(P)-bd_dom_sf"/>
</dbReference>